<comment type="subcellular location">
    <subcellularLocation>
        <location evidence="1">Membrane</location>
        <topology evidence="1">Single-pass membrane protein</topology>
    </subcellularLocation>
</comment>
<dbReference type="SUPFAM" id="SSF57424">
    <property type="entry name" value="LDL receptor-like module"/>
    <property type="match status" value="3"/>
</dbReference>
<evidence type="ECO:0000256" key="8">
    <source>
        <dbReference type="ARBA" id="ARBA00023180"/>
    </source>
</evidence>
<dbReference type="EMBL" id="JWZT01001483">
    <property type="protein sequence ID" value="KII71984.1"/>
    <property type="molecule type" value="Genomic_DNA"/>
</dbReference>
<dbReference type="OrthoDB" id="6514358at2759"/>
<evidence type="ECO:0000313" key="10">
    <source>
        <dbReference type="EMBL" id="KII71984.1"/>
    </source>
</evidence>
<dbReference type="Pfam" id="PF00057">
    <property type="entry name" value="Ldl_recept_a"/>
    <property type="match status" value="2"/>
</dbReference>
<evidence type="ECO:0000256" key="6">
    <source>
        <dbReference type="ARBA" id="ARBA00023157"/>
    </source>
</evidence>
<keyword evidence="8" id="KW-0325">Glycoprotein</keyword>
<evidence type="ECO:0000256" key="7">
    <source>
        <dbReference type="ARBA" id="ARBA00023170"/>
    </source>
</evidence>
<evidence type="ECO:0000256" key="9">
    <source>
        <dbReference type="PROSITE-ProRule" id="PRU00124"/>
    </source>
</evidence>
<dbReference type="GO" id="GO:0042562">
    <property type="term" value="F:hormone binding"/>
    <property type="evidence" value="ECO:0007669"/>
    <property type="project" value="TreeGrafter"/>
</dbReference>
<keyword evidence="2" id="KW-0812">Transmembrane</keyword>
<evidence type="ECO:0000256" key="4">
    <source>
        <dbReference type="ARBA" id="ARBA00022989"/>
    </source>
</evidence>
<evidence type="ECO:0000256" key="3">
    <source>
        <dbReference type="ARBA" id="ARBA00022737"/>
    </source>
</evidence>
<dbReference type="OMA" id="ISECMND"/>
<dbReference type="PROSITE" id="PS50068">
    <property type="entry name" value="LDLRA_2"/>
    <property type="match status" value="3"/>
</dbReference>
<organism evidence="10 11">
    <name type="scientific">Thelohanellus kitauei</name>
    <name type="common">Myxosporean</name>
    <dbReference type="NCBI Taxonomy" id="669202"/>
    <lineage>
        <taxon>Eukaryota</taxon>
        <taxon>Metazoa</taxon>
        <taxon>Cnidaria</taxon>
        <taxon>Myxozoa</taxon>
        <taxon>Myxosporea</taxon>
        <taxon>Bivalvulida</taxon>
        <taxon>Platysporina</taxon>
        <taxon>Myxobolidae</taxon>
        <taxon>Thelohanellus</taxon>
    </lineage>
</organism>
<feature type="disulfide bond" evidence="9">
    <location>
        <begin position="29"/>
        <end position="41"/>
    </location>
</feature>
<sequence length="137" mass="15668">MTLNNKTQKCECSDRGHLCRSIPPVTTVCRMDEFQCKNRHCILNKYRCNGIDDCEDGSDENDSCKNGELMCMKDKTCLSHQLICNGADDCSDGSDEEYEFECLNERCISEQKVCDSKNDCGDWSDEKRCLGKMRFTT</sequence>
<dbReference type="PANTHER" id="PTHR22722">
    <property type="entry name" value="LOW-DENSITY LIPOPROTEIN RECEPTOR-RELATED PROTEIN 2-RELATED"/>
    <property type="match status" value="1"/>
</dbReference>
<dbReference type="PRINTS" id="PR00261">
    <property type="entry name" value="LDLRECEPTOR"/>
</dbReference>
<dbReference type="InterPro" id="IPR002172">
    <property type="entry name" value="LDrepeatLR_classA_rpt"/>
</dbReference>
<dbReference type="SMART" id="SM00192">
    <property type="entry name" value="LDLa"/>
    <property type="match status" value="3"/>
</dbReference>
<dbReference type="InterPro" id="IPR051221">
    <property type="entry name" value="LDLR-related"/>
</dbReference>
<proteinExistence type="predicted"/>
<feature type="disulfide bond" evidence="9">
    <location>
        <begin position="36"/>
        <end position="54"/>
    </location>
</feature>
<dbReference type="GO" id="GO:0006898">
    <property type="term" value="P:receptor-mediated endocytosis"/>
    <property type="evidence" value="ECO:0007669"/>
    <property type="project" value="TreeGrafter"/>
</dbReference>
<dbReference type="InterPro" id="IPR023415">
    <property type="entry name" value="LDLR_class-A_CS"/>
</dbReference>
<feature type="disulfide bond" evidence="9">
    <location>
        <begin position="114"/>
        <end position="129"/>
    </location>
</feature>
<keyword evidence="3" id="KW-0677">Repeat</keyword>
<feature type="disulfide bond" evidence="9">
    <location>
        <begin position="102"/>
        <end position="120"/>
    </location>
</feature>
<keyword evidence="4" id="KW-1133">Transmembrane helix</keyword>
<dbReference type="Gene3D" id="4.10.400.10">
    <property type="entry name" value="Low-density Lipoprotein Receptor"/>
    <property type="match status" value="3"/>
</dbReference>
<dbReference type="GO" id="GO:0016324">
    <property type="term" value="C:apical plasma membrane"/>
    <property type="evidence" value="ECO:0007669"/>
    <property type="project" value="TreeGrafter"/>
</dbReference>
<evidence type="ECO:0000256" key="2">
    <source>
        <dbReference type="ARBA" id="ARBA00022692"/>
    </source>
</evidence>
<gene>
    <name evidence="10" type="ORF">RF11_15894</name>
</gene>
<name>A0A0C2J277_THEKT</name>
<keyword evidence="5" id="KW-0472">Membrane</keyword>
<evidence type="ECO:0000313" key="11">
    <source>
        <dbReference type="Proteomes" id="UP000031668"/>
    </source>
</evidence>
<keyword evidence="7" id="KW-0675">Receptor</keyword>
<keyword evidence="11" id="KW-1185">Reference proteome</keyword>
<dbReference type="CDD" id="cd00112">
    <property type="entry name" value="LDLa"/>
    <property type="match status" value="3"/>
</dbReference>
<dbReference type="GO" id="GO:0043235">
    <property type="term" value="C:receptor complex"/>
    <property type="evidence" value="ECO:0007669"/>
    <property type="project" value="TreeGrafter"/>
</dbReference>
<dbReference type="PROSITE" id="PS01209">
    <property type="entry name" value="LDLRA_1"/>
    <property type="match status" value="1"/>
</dbReference>
<dbReference type="InterPro" id="IPR036055">
    <property type="entry name" value="LDL_receptor-like_sf"/>
</dbReference>
<reference evidence="10 11" key="1">
    <citation type="journal article" date="2014" name="Genome Biol. Evol.">
        <title>The genome of the myxosporean Thelohanellus kitauei shows adaptations to nutrient acquisition within its fish host.</title>
        <authorList>
            <person name="Yang Y."/>
            <person name="Xiong J."/>
            <person name="Zhou Z."/>
            <person name="Huo F."/>
            <person name="Miao W."/>
            <person name="Ran C."/>
            <person name="Liu Y."/>
            <person name="Zhang J."/>
            <person name="Feng J."/>
            <person name="Wang M."/>
            <person name="Wang M."/>
            <person name="Wang L."/>
            <person name="Yao B."/>
        </authorList>
    </citation>
    <scope>NUCLEOTIDE SEQUENCE [LARGE SCALE GENOMIC DNA]</scope>
    <source>
        <strain evidence="10">Wuqing</strain>
    </source>
</reference>
<evidence type="ECO:0000256" key="1">
    <source>
        <dbReference type="ARBA" id="ARBA00004167"/>
    </source>
</evidence>
<accession>A0A0C2J277</accession>
<protein>
    <submittedName>
        <fullName evidence="10">Uncharacterized protein</fullName>
    </submittedName>
</protein>
<evidence type="ECO:0000256" key="5">
    <source>
        <dbReference type="ARBA" id="ARBA00023136"/>
    </source>
</evidence>
<dbReference type="PANTHER" id="PTHR22722:SF15">
    <property type="entry name" value="LOW-DENSITY LIPOPROTEIN RECEPTOR-RELATED"/>
    <property type="match status" value="1"/>
</dbReference>
<dbReference type="AlphaFoldDB" id="A0A0C2J277"/>
<comment type="caution">
    <text evidence="10">The sequence shown here is derived from an EMBL/GenBank/DDBJ whole genome shotgun (WGS) entry which is preliminary data.</text>
</comment>
<keyword evidence="6 9" id="KW-1015">Disulfide bond</keyword>
<comment type="caution">
    <text evidence="9">Lacks conserved residue(s) required for the propagation of feature annotation.</text>
</comment>
<dbReference type="Proteomes" id="UP000031668">
    <property type="component" value="Unassembled WGS sequence"/>
</dbReference>